<dbReference type="Proteomes" id="UP000747110">
    <property type="component" value="Unassembled WGS sequence"/>
</dbReference>
<dbReference type="OrthoDB" id="536836at2759"/>
<dbReference type="SUPFAM" id="SSF158615">
    <property type="entry name" value="RbcX-like"/>
    <property type="match status" value="1"/>
</dbReference>
<accession>A0A8J4C340</accession>
<dbReference type="Proteomes" id="UP000722791">
    <property type="component" value="Unassembled WGS sequence"/>
</dbReference>
<evidence type="ECO:0000313" key="2">
    <source>
        <dbReference type="EMBL" id="GIL99648.1"/>
    </source>
</evidence>
<name>A0A8J4C340_9CHLO</name>
<dbReference type="AlphaFoldDB" id="A0A8J4C340"/>
<sequence>MLGRCTPSFSSGRACSASPCVQAPVQHRQLGSTRNFNDQRSSWRAAAVGRTAYSYETGRLLKCLLTRQAIKTTLNYLSETNGELHYFLHNYWAENPMVMDGSTDADEWLVRLASTPWTKVQDPRRSSVVSAAAAAAVLNGEREVSPREVAERIMRLREHIAKEMTEDLSRIGSDNIDVLKRTLAKTFAETKLPE</sequence>
<dbReference type="Gene3D" id="1.10.1200.210">
    <property type="entry name" value="Chaperonin-like RbcX"/>
    <property type="match status" value="1"/>
</dbReference>
<evidence type="ECO:0000313" key="3">
    <source>
        <dbReference type="Proteomes" id="UP000747110"/>
    </source>
</evidence>
<organism evidence="1 3">
    <name type="scientific">Volvox reticuliferus</name>
    <dbReference type="NCBI Taxonomy" id="1737510"/>
    <lineage>
        <taxon>Eukaryota</taxon>
        <taxon>Viridiplantae</taxon>
        <taxon>Chlorophyta</taxon>
        <taxon>core chlorophytes</taxon>
        <taxon>Chlorophyceae</taxon>
        <taxon>CS clade</taxon>
        <taxon>Chlamydomonadales</taxon>
        <taxon>Volvocaceae</taxon>
        <taxon>Volvox</taxon>
    </lineage>
</organism>
<keyword evidence="3" id="KW-1185">Reference proteome</keyword>
<dbReference type="InterPro" id="IPR038052">
    <property type="entry name" value="Chaperonin_RbcX_sf"/>
</dbReference>
<protein>
    <submittedName>
        <fullName evidence="1">Uncharacterized protein</fullName>
    </submittedName>
</protein>
<proteinExistence type="predicted"/>
<gene>
    <name evidence="1" type="ORF">Vretifemale_3372</name>
    <name evidence="2" type="ORF">Vretimale_4766</name>
</gene>
<dbReference type="EMBL" id="BNCQ01000006">
    <property type="protein sequence ID" value="GIL99648.1"/>
    <property type="molecule type" value="Genomic_DNA"/>
</dbReference>
<reference evidence="1" key="1">
    <citation type="journal article" date="2021" name="Proc. Natl. Acad. Sci. U.S.A.">
        <title>Three genomes in the algal genus Volvox reveal the fate of a haploid sex-determining region after a transition to homothallism.</title>
        <authorList>
            <person name="Yamamoto K."/>
            <person name="Hamaji T."/>
            <person name="Kawai-Toyooka H."/>
            <person name="Matsuzaki R."/>
            <person name="Takahashi F."/>
            <person name="Nishimura Y."/>
            <person name="Kawachi M."/>
            <person name="Noguchi H."/>
            <person name="Minakuchi Y."/>
            <person name="Umen J.G."/>
            <person name="Toyoda A."/>
            <person name="Nozaki H."/>
        </authorList>
    </citation>
    <scope>NUCLEOTIDE SEQUENCE</scope>
    <source>
        <strain evidence="2">NIES-3785</strain>
        <strain evidence="1">NIES-3786</strain>
    </source>
</reference>
<comment type="caution">
    <text evidence="1">The sequence shown here is derived from an EMBL/GenBank/DDBJ whole genome shotgun (WGS) entry which is preliminary data.</text>
</comment>
<evidence type="ECO:0000313" key="1">
    <source>
        <dbReference type="EMBL" id="GIL73182.1"/>
    </source>
</evidence>
<dbReference type="EMBL" id="BNCP01000004">
    <property type="protein sequence ID" value="GIL73182.1"/>
    <property type="molecule type" value="Genomic_DNA"/>
</dbReference>